<dbReference type="Proteomes" id="UP001500483">
    <property type="component" value="Unassembled WGS sequence"/>
</dbReference>
<evidence type="ECO:0000256" key="3">
    <source>
        <dbReference type="ARBA" id="ARBA00023163"/>
    </source>
</evidence>
<organism evidence="6 8">
    <name type="scientific">Saccharopolyspora gregorii</name>
    <dbReference type="NCBI Taxonomy" id="33914"/>
    <lineage>
        <taxon>Bacteria</taxon>
        <taxon>Bacillati</taxon>
        <taxon>Actinomycetota</taxon>
        <taxon>Actinomycetes</taxon>
        <taxon>Pseudonocardiales</taxon>
        <taxon>Pseudonocardiaceae</taxon>
        <taxon>Saccharopolyspora</taxon>
    </lineage>
</organism>
<proteinExistence type="predicted"/>
<name>A0ABP6RQX0_9PSEU</name>
<dbReference type="PROSITE" id="PS50977">
    <property type="entry name" value="HTH_TETR_2"/>
    <property type="match status" value="1"/>
</dbReference>
<dbReference type="Pfam" id="PF00440">
    <property type="entry name" value="TetR_N"/>
    <property type="match status" value="1"/>
</dbReference>
<evidence type="ECO:0000256" key="4">
    <source>
        <dbReference type="PROSITE-ProRule" id="PRU00335"/>
    </source>
</evidence>
<dbReference type="SUPFAM" id="SSF46689">
    <property type="entry name" value="Homeodomain-like"/>
    <property type="match status" value="1"/>
</dbReference>
<evidence type="ECO:0000313" key="7">
    <source>
        <dbReference type="EMBL" id="GAA3363971.1"/>
    </source>
</evidence>
<dbReference type="PROSITE" id="PS01081">
    <property type="entry name" value="HTH_TETR_1"/>
    <property type="match status" value="1"/>
</dbReference>
<evidence type="ECO:0000313" key="8">
    <source>
        <dbReference type="Proteomes" id="UP001500483"/>
    </source>
</evidence>
<evidence type="ECO:0000313" key="6">
    <source>
        <dbReference type="EMBL" id="GAA3354260.1"/>
    </source>
</evidence>
<comment type="caution">
    <text evidence="6">The sequence shown here is derived from an EMBL/GenBank/DDBJ whole genome shotgun (WGS) entry which is preliminary data.</text>
</comment>
<dbReference type="PANTHER" id="PTHR30055:SF234">
    <property type="entry name" value="HTH-TYPE TRANSCRIPTIONAL REGULATOR BETI"/>
    <property type="match status" value="1"/>
</dbReference>
<dbReference type="EMBL" id="BAAAYK010000038">
    <property type="protein sequence ID" value="GAA3363971.1"/>
    <property type="molecule type" value="Genomic_DNA"/>
</dbReference>
<feature type="domain" description="HTH tetR-type" evidence="5">
    <location>
        <begin position="5"/>
        <end position="65"/>
    </location>
</feature>
<dbReference type="InterPro" id="IPR023772">
    <property type="entry name" value="DNA-bd_HTH_TetR-type_CS"/>
</dbReference>
<dbReference type="InterPro" id="IPR050109">
    <property type="entry name" value="HTH-type_TetR-like_transc_reg"/>
</dbReference>
<protein>
    <submittedName>
        <fullName evidence="6">TetR/AcrR family transcriptional regulator</fullName>
    </submittedName>
</protein>
<gene>
    <name evidence="6" type="ORF">GCM10020366_10380</name>
    <name evidence="7" type="ORF">GCM10020366_57980</name>
</gene>
<keyword evidence="8" id="KW-1185">Reference proteome</keyword>
<reference evidence="8" key="2">
    <citation type="journal article" date="2019" name="Int. J. Syst. Evol. Microbiol.">
        <title>The Global Catalogue of Microorganisms (GCM) 10K type strain sequencing project: providing services to taxonomists for standard genome sequencing and annotation.</title>
        <authorList>
            <consortium name="The Broad Institute Genomics Platform"/>
            <consortium name="The Broad Institute Genome Sequencing Center for Infectious Disease"/>
            <person name="Wu L."/>
            <person name="Ma J."/>
        </authorList>
    </citation>
    <scope>NUCLEOTIDE SEQUENCE [LARGE SCALE GENOMIC DNA]</scope>
    <source>
        <strain evidence="8">JCM 9687</strain>
    </source>
</reference>
<reference evidence="6" key="1">
    <citation type="journal article" date="2014" name="Int. J. Syst. Evol. Microbiol.">
        <title>Complete genome of a new Firmicutes species belonging to the dominant human colonic microbiota ('Ruminococcus bicirculans') reveals two chromosomes and a selective capacity to utilize plant glucans.</title>
        <authorList>
            <consortium name="NISC Comparative Sequencing Program"/>
            <person name="Wegmann U."/>
            <person name="Louis P."/>
            <person name="Goesmann A."/>
            <person name="Henrissat B."/>
            <person name="Duncan S.H."/>
            <person name="Flint H.J."/>
        </authorList>
    </citation>
    <scope>NUCLEOTIDE SEQUENCE</scope>
    <source>
        <strain evidence="6">JCM 9687</strain>
    </source>
</reference>
<keyword evidence="3" id="KW-0804">Transcription</keyword>
<dbReference type="Gene3D" id="1.10.357.10">
    <property type="entry name" value="Tetracycline Repressor, domain 2"/>
    <property type="match status" value="1"/>
</dbReference>
<evidence type="ECO:0000256" key="2">
    <source>
        <dbReference type="ARBA" id="ARBA00023125"/>
    </source>
</evidence>
<dbReference type="EMBL" id="BAAAYK010000031">
    <property type="protein sequence ID" value="GAA3354260.1"/>
    <property type="molecule type" value="Genomic_DNA"/>
</dbReference>
<sequence>MPRDTARADRILDAAGELLLRHGYRKVTVDDVARRAGVGKGTVYLHWKTKVALFQGLLLRESIALVDDLRGGLRDDPDAVRPHRLLRLAYLVTFRRPLALALITGDAEVLGELRRPSGADRSGEEWMQRTNERFYAVLAESGLLRDDLPDLAYTLNAAALGFFLADDYKPTLSGIDRESKADALAHTIRHAFEPPAEPDPAVVRAVAGRIDALLAELINGYRELFDALDAANAPRRIPPDAR</sequence>
<reference evidence="6" key="3">
    <citation type="submission" date="2023-12" db="EMBL/GenBank/DDBJ databases">
        <authorList>
            <person name="Sun Q."/>
            <person name="Inoue M."/>
        </authorList>
    </citation>
    <scope>NUCLEOTIDE SEQUENCE</scope>
    <source>
        <strain evidence="6">JCM 9687</strain>
    </source>
</reference>
<evidence type="ECO:0000259" key="5">
    <source>
        <dbReference type="PROSITE" id="PS50977"/>
    </source>
</evidence>
<accession>A0ABP6RQX0</accession>
<dbReference type="PRINTS" id="PR00455">
    <property type="entry name" value="HTHTETR"/>
</dbReference>
<dbReference type="InterPro" id="IPR009057">
    <property type="entry name" value="Homeodomain-like_sf"/>
</dbReference>
<evidence type="ECO:0000256" key="1">
    <source>
        <dbReference type="ARBA" id="ARBA00023015"/>
    </source>
</evidence>
<feature type="DNA-binding region" description="H-T-H motif" evidence="4">
    <location>
        <begin position="28"/>
        <end position="47"/>
    </location>
</feature>
<dbReference type="InterPro" id="IPR001647">
    <property type="entry name" value="HTH_TetR"/>
</dbReference>
<dbReference type="RefSeq" id="WP_258345017.1">
    <property type="nucleotide sequence ID" value="NZ_BAAAYK010000031.1"/>
</dbReference>
<keyword evidence="2 4" id="KW-0238">DNA-binding</keyword>
<keyword evidence="1" id="KW-0805">Transcription regulation</keyword>
<dbReference type="PANTHER" id="PTHR30055">
    <property type="entry name" value="HTH-TYPE TRANSCRIPTIONAL REGULATOR RUTR"/>
    <property type="match status" value="1"/>
</dbReference>